<evidence type="ECO:0000313" key="2">
    <source>
        <dbReference type="Proteomes" id="UP000439424"/>
    </source>
</evidence>
<dbReference type="Gene3D" id="1.10.1220.10">
    <property type="entry name" value="Met repressor-like"/>
    <property type="match status" value="1"/>
</dbReference>
<dbReference type="GO" id="GO:0006355">
    <property type="term" value="P:regulation of DNA-templated transcription"/>
    <property type="evidence" value="ECO:0007669"/>
    <property type="project" value="InterPro"/>
</dbReference>
<name>A0A6I4HRY2_ACIBA</name>
<keyword evidence="1" id="KW-0238">DNA-binding</keyword>
<dbReference type="Pfam" id="PF03869">
    <property type="entry name" value="Arc"/>
    <property type="match status" value="1"/>
</dbReference>
<dbReference type="InterPro" id="IPR010985">
    <property type="entry name" value="Ribbon_hlx_hlx"/>
</dbReference>
<gene>
    <name evidence="1" type="ORF">GNY86_20530</name>
</gene>
<dbReference type="InterPro" id="IPR013321">
    <property type="entry name" value="Arc_rbn_hlx_hlx"/>
</dbReference>
<dbReference type="EMBL" id="WPIP01000352">
    <property type="protein sequence ID" value="MVM93922.1"/>
    <property type="molecule type" value="Genomic_DNA"/>
</dbReference>
<accession>A0A6I4HRY2</accession>
<dbReference type="InterPro" id="IPR005569">
    <property type="entry name" value="Arc_DNA-bd_dom"/>
</dbReference>
<comment type="caution">
    <text evidence="1">The sequence shown here is derived from an EMBL/GenBank/DDBJ whole genome shotgun (WGS) entry which is preliminary data.</text>
</comment>
<dbReference type="GO" id="GO:0003677">
    <property type="term" value="F:DNA binding"/>
    <property type="evidence" value="ECO:0007669"/>
    <property type="project" value="UniProtKB-KW"/>
</dbReference>
<dbReference type="SUPFAM" id="SSF47598">
    <property type="entry name" value="Ribbon-helix-helix"/>
    <property type="match status" value="1"/>
</dbReference>
<evidence type="ECO:0000313" key="1">
    <source>
        <dbReference type="EMBL" id="MVM93922.1"/>
    </source>
</evidence>
<dbReference type="AlphaFoldDB" id="A0A6I4HRY2"/>
<dbReference type="Proteomes" id="UP000439424">
    <property type="component" value="Unassembled WGS sequence"/>
</dbReference>
<proteinExistence type="predicted"/>
<reference evidence="1 2" key="1">
    <citation type="submission" date="2019-11" db="EMBL/GenBank/DDBJ databases">
        <title>Multidrug-resistant Acinetobacter baumannii moving toward extensively drug-resistant over fifteen years in South of Brazil.</title>
        <authorList>
            <person name="Fedrigo N.H."/>
            <person name="Cerdeira L."/>
            <person name="Fuga B."/>
            <person name="Marini P.V.B."/>
            <person name="Shinohara D.R."/>
            <person name="Carrara-Marroni F.E."/>
            <person name="Lincopan N."/>
            <person name="Tognim M.C.B."/>
        </authorList>
    </citation>
    <scope>NUCLEOTIDE SEQUENCE [LARGE SCALE GENOMIC DNA]</scope>
    <source>
        <strain evidence="1 2">Ac576</strain>
    </source>
</reference>
<protein>
    <submittedName>
        <fullName evidence="1">Arc family DNA-binding protein</fullName>
    </submittedName>
</protein>
<organism evidence="1 2">
    <name type="scientific">Acinetobacter baumannii</name>
    <dbReference type="NCBI Taxonomy" id="470"/>
    <lineage>
        <taxon>Bacteria</taxon>
        <taxon>Pseudomonadati</taxon>
        <taxon>Pseudomonadota</taxon>
        <taxon>Gammaproteobacteria</taxon>
        <taxon>Moraxellales</taxon>
        <taxon>Moraxellaceae</taxon>
        <taxon>Acinetobacter</taxon>
        <taxon>Acinetobacter calcoaceticus/baumannii complex</taxon>
    </lineage>
</organism>
<sequence length="84" mass="9890">MARTDPQVNFRIPAELKDKLDNAAKENGRTLTAELILRLEMTFEHDDHIQDLIDRIEKLEDTVSDLEYHANDHSRRIDNLEGRY</sequence>
<dbReference type="RefSeq" id="WP_016803943.1">
    <property type="nucleotide sequence ID" value="NZ_CAKKNK020000051.1"/>
</dbReference>